<keyword evidence="2" id="KW-0472">Membrane</keyword>
<proteinExistence type="predicted"/>
<dbReference type="Gene3D" id="2.60.40.10">
    <property type="entry name" value="Immunoglobulins"/>
    <property type="match status" value="2"/>
</dbReference>
<evidence type="ECO:0000313" key="3">
    <source>
        <dbReference type="EMBL" id="KAK5064709.1"/>
    </source>
</evidence>
<keyword evidence="4" id="KW-1185">Reference proteome</keyword>
<dbReference type="EMBL" id="JAVRRD010000001">
    <property type="protein sequence ID" value="KAK5064709.1"/>
    <property type="molecule type" value="Genomic_DNA"/>
</dbReference>
<dbReference type="InterPro" id="IPR013783">
    <property type="entry name" value="Ig-like_fold"/>
</dbReference>
<evidence type="ECO:0000313" key="4">
    <source>
        <dbReference type="Proteomes" id="UP001358417"/>
    </source>
</evidence>
<feature type="compositionally biased region" description="Basic and acidic residues" evidence="1">
    <location>
        <begin position="789"/>
        <end position="806"/>
    </location>
</feature>
<feature type="region of interest" description="Disordered" evidence="1">
    <location>
        <begin position="836"/>
        <end position="931"/>
    </location>
</feature>
<feature type="region of interest" description="Disordered" evidence="1">
    <location>
        <begin position="427"/>
        <end position="461"/>
    </location>
</feature>
<feature type="transmembrane region" description="Helical" evidence="2">
    <location>
        <begin position="467"/>
        <end position="490"/>
    </location>
</feature>
<dbReference type="InterPro" id="IPR015919">
    <property type="entry name" value="Cadherin-like_sf"/>
</dbReference>
<gene>
    <name evidence="3" type="ORF">LTR84_000543</name>
</gene>
<feature type="compositionally biased region" description="Low complexity" evidence="1">
    <location>
        <begin position="916"/>
        <end position="931"/>
    </location>
</feature>
<dbReference type="GeneID" id="89968765"/>
<dbReference type="GO" id="GO:0016020">
    <property type="term" value="C:membrane"/>
    <property type="evidence" value="ECO:0007669"/>
    <property type="project" value="InterPro"/>
</dbReference>
<keyword evidence="2" id="KW-0812">Transmembrane</keyword>
<feature type="compositionally biased region" description="Basic and acidic residues" evidence="1">
    <location>
        <begin position="893"/>
        <end position="907"/>
    </location>
</feature>
<name>A0AAV9NQU0_9EURO</name>
<feature type="compositionally biased region" description="Polar residues" evidence="1">
    <location>
        <begin position="438"/>
        <end position="461"/>
    </location>
</feature>
<keyword evidence="2" id="KW-1133">Transmembrane helix</keyword>
<organism evidence="3 4">
    <name type="scientific">Exophiala bonariae</name>
    <dbReference type="NCBI Taxonomy" id="1690606"/>
    <lineage>
        <taxon>Eukaryota</taxon>
        <taxon>Fungi</taxon>
        <taxon>Dikarya</taxon>
        <taxon>Ascomycota</taxon>
        <taxon>Pezizomycotina</taxon>
        <taxon>Eurotiomycetes</taxon>
        <taxon>Chaetothyriomycetidae</taxon>
        <taxon>Chaetothyriales</taxon>
        <taxon>Herpotrichiellaceae</taxon>
        <taxon>Exophiala</taxon>
    </lineage>
</organism>
<protein>
    <recommendedName>
        <fullName evidence="5">Dystroglycan-type cadherin-like domain-containing protein</fullName>
    </recommendedName>
</protein>
<dbReference type="SUPFAM" id="SSF49313">
    <property type="entry name" value="Cadherin-like"/>
    <property type="match status" value="2"/>
</dbReference>
<accession>A0AAV9NQU0</accession>
<feature type="compositionally biased region" description="Polar residues" evidence="1">
    <location>
        <begin position="503"/>
        <end position="523"/>
    </location>
</feature>
<dbReference type="GO" id="GO:0005509">
    <property type="term" value="F:calcium ion binding"/>
    <property type="evidence" value="ECO:0007669"/>
    <property type="project" value="InterPro"/>
</dbReference>
<dbReference type="AlphaFoldDB" id="A0AAV9NQU0"/>
<evidence type="ECO:0008006" key="5">
    <source>
        <dbReference type="Google" id="ProtNLM"/>
    </source>
</evidence>
<feature type="region of interest" description="Disordered" evidence="1">
    <location>
        <begin position="645"/>
        <end position="679"/>
    </location>
</feature>
<comment type="caution">
    <text evidence="3">The sequence shown here is derived from an EMBL/GenBank/DDBJ whole genome shotgun (WGS) entry which is preliminary data.</text>
</comment>
<reference evidence="3 4" key="1">
    <citation type="submission" date="2023-08" db="EMBL/GenBank/DDBJ databases">
        <title>Black Yeasts Isolated from many extreme environments.</title>
        <authorList>
            <person name="Coleine C."/>
            <person name="Stajich J.E."/>
            <person name="Selbmann L."/>
        </authorList>
    </citation>
    <scope>NUCLEOTIDE SEQUENCE [LARGE SCALE GENOMIC DNA]</scope>
    <source>
        <strain evidence="3 4">CCFEE 5792</strain>
    </source>
</reference>
<feature type="region of interest" description="Disordered" evidence="1">
    <location>
        <begin position="781"/>
        <end position="819"/>
    </location>
</feature>
<feature type="compositionally biased region" description="Polar residues" evidence="1">
    <location>
        <begin position="878"/>
        <end position="888"/>
    </location>
</feature>
<feature type="compositionally biased region" description="Low complexity" evidence="1">
    <location>
        <begin position="427"/>
        <end position="437"/>
    </location>
</feature>
<dbReference type="RefSeq" id="XP_064712033.1">
    <property type="nucleotide sequence ID" value="XM_064844173.1"/>
</dbReference>
<feature type="region of interest" description="Disordered" evidence="1">
    <location>
        <begin position="497"/>
        <end position="524"/>
    </location>
</feature>
<dbReference type="Proteomes" id="UP001358417">
    <property type="component" value="Unassembled WGS sequence"/>
</dbReference>
<dbReference type="Pfam" id="PF05345">
    <property type="entry name" value="He_PIG"/>
    <property type="match status" value="2"/>
</dbReference>
<feature type="region of interest" description="Disordered" evidence="1">
    <location>
        <begin position="585"/>
        <end position="614"/>
    </location>
</feature>
<evidence type="ECO:0000256" key="1">
    <source>
        <dbReference type="SAM" id="MobiDB-lite"/>
    </source>
</evidence>
<evidence type="ECO:0000256" key="2">
    <source>
        <dbReference type="SAM" id="Phobius"/>
    </source>
</evidence>
<sequence>MPLNERKTPSLGSLFTLLIKAASCVPYLSFPISFQVPPVAYASLPFDFQFAATTFTSTGPQVLYGLSNGPEWLNLDTIGRRLYGTPHADDVGATTFQLTASDVAGATTTSVALVVLDSMVLTLREPITAYLAEPRPASSSPHSLFLRPAQPFTFKFDRSLFGGSNADTEYYAISEDNSPLPSWLQFDVTELLFSGDSPPLRSKTAPAQRYGFRLIASNIAGFAEAIAKFDVIIDLHILAFTNPSYTITLTAGEPLDTIPLRDLLMLDDRPISDDEIARVVIDGPPWVELNASEMSLSGYPKSQTNTIITISVTDVFRNSANATWSLDFEESPIVSLGVVADIEVSAGQHLQYTFDIPPKFSSMQIDLDHEDGLSWLKYNATNMTIYGDIPSSSPTNVWNVSISFQNATVSATGVVILRVTTSIRPTTTTSTVDETNTPSGPSTSLGATITSKVTPNRQASDSDWNPVLLAVCLSVVGFIVVCLIFLLVLYRHQKRRKDKDNTVDNATPSRPTSPNENGTNGLQPLSLLSLTSTIEHPEPVRSNLPLRPPRIDLAWSNDSLQKAKSRISGSRSSEQQRMSRLFNVDSNAAGPKAPQASTQVRNARSRGGSSLGEWQPFPLQDSLLASSMNQPIASTSLSCIRGARRSLQSPPKRGSIGLPDRRSGAGHGSGIISDTGMEHEWGDPLTPCPVNGKHRSTVALESFPLPPSEPASATARSISPFGVLFESIEGSLSFEAERQKWHTERARARLEGAARFSNRGSSRLISASRYNNHEKSKLGISTLSGGSAMEHHHEVRDQLESREHSWSKWSGTGPAAQDLELMRSPLGNTEASMINRKRGGSTASSRQFDSVASSGSLWEDESPSKAPEITGARLPFSPLTQSQENMSGGDTEASLRQERVADKRKPVNVENRGLRRVQSSQQGSLSSLRYV</sequence>
<feature type="compositionally biased region" description="Polar residues" evidence="1">
    <location>
        <begin position="841"/>
        <end position="856"/>
    </location>
</feature>